<dbReference type="PANTHER" id="PTHR10584:SF166">
    <property type="entry name" value="RIBOKINASE"/>
    <property type="match status" value="1"/>
</dbReference>
<evidence type="ECO:0000256" key="3">
    <source>
        <dbReference type="SAM" id="MobiDB-lite"/>
    </source>
</evidence>
<proteinExistence type="predicted"/>
<protein>
    <submittedName>
        <fullName evidence="7">Adenosine kinase</fullName>
    </submittedName>
</protein>
<name>A0A450WQX9_9GAMM</name>
<dbReference type="SUPFAM" id="SSF53613">
    <property type="entry name" value="Ribokinase-like"/>
    <property type="match status" value="1"/>
</dbReference>
<sequence>MTNPSVAHRSPPHKASPSGQDAGAALICGSMAYDNIMVFDDQFKNHILPDKLDILNVSFLISGMRREFGGCAGNIAYSLAALGGRALPMATVGNDFSAYADWMDTRGITRRYLEPIHDALTGQAFVITDRDNNQITAFYPGAMSFSHHNTVGATAGEDIRLGIVSPDGREGMIRHAAELAQRNIPFLFDPGQGMPMFGKEELNAFLEQATWVAVNGYEWEMLRERTGLSAAQVLERVQALIVTQGAKGSVIHTAKGQIEVPVLPVAEALDPTGCGDAYRGGILYGLLRGMDWETMGRIATLMGSINAEYMGTQSYRLTPDEIKERFTAAFGYSY</sequence>
<dbReference type="Gene3D" id="3.40.1190.20">
    <property type="match status" value="1"/>
</dbReference>
<accession>A0A450WQX9</accession>
<evidence type="ECO:0000313" key="6">
    <source>
        <dbReference type="EMBL" id="VFJ72164.1"/>
    </source>
</evidence>
<feature type="domain" description="Carbohydrate kinase PfkB" evidence="4">
    <location>
        <begin position="60"/>
        <end position="314"/>
    </location>
</feature>
<dbReference type="PANTHER" id="PTHR10584">
    <property type="entry name" value="SUGAR KINASE"/>
    <property type="match status" value="1"/>
</dbReference>
<keyword evidence="2 7" id="KW-0418">Kinase</keyword>
<dbReference type="InterPro" id="IPR002173">
    <property type="entry name" value="Carboh/pur_kinase_PfkB_CS"/>
</dbReference>
<dbReference type="AlphaFoldDB" id="A0A450WQX9"/>
<dbReference type="EMBL" id="CAADFA010000623">
    <property type="protein sequence ID" value="VFJ71980.1"/>
    <property type="molecule type" value="Genomic_DNA"/>
</dbReference>
<gene>
    <name evidence="6" type="ORF">BECKFM1743A_GA0114220_106293</name>
    <name evidence="7" type="ORF">BECKFM1743B_GA0114221_106153</name>
    <name evidence="5" type="ORF">BECKFM1743C_GA0114222_106233</name>
</gene>
<dbReference type="EMBL" id="CAADEZ010000629">
    <property type="protein sequence ID" value="VFJ72164.1"/>
    <property type="molecule type" value="Genomic_DNA"/>
</dbReference>
<dbReference type="InterPro" id="IPR029056">
    <property type="entry name" value="Ribokinase-like"/>
</dbReference>
<organism evidence="7">
    <name type="scientific">Candidatus Kentrum sp. FM</name>
    <dbReference type="NCBI Taxonomy" id="2126340"/>
    <lineage>
        <taxon>Bacteria</taxon>
        <taxon>Pseudomonadati</taxon>
        <taxon>Pseudomonadota</taxon>
        <taxon>Gammaproteobacteria</taxon>
        <taxon>Candidatus Kentrum</taxon>
    </lineage>
</organism>
<dbReference type="InterPro" id="IPR011611">
    <property type="entry name" value="PfkB_dom"/>
</dbReference>
<dbReference type="GO" id="GO:0016301">
    <property type="term" value="F:kinase activity"/>
    <property type="evidence" value="ECO:0007669"/>
    <property type="project" value="UniProtKB-KW"/>
</dbReference>
<dbReference type="PROSITE" id="PS00583">
    <property type="entry name" value="PFKB_KINASES_1"/>
    <property type="match status" value="1"/>
</dbReference>
<dbReference type="EMBL" id="CAADFL010000615">
    <property type="protein sequence ID" value="VFK19384.1"/>
    <property type="molecule type" value="Genomic_DNA"/>
</dbReference>
<feature type="region of interest" description="Disordered" evidence="3">
    <location>
        <begin position="1"/>
        <end position="20"/>
    </location>
</feature>
<dbReference type="CDD" id="cd01942">
    <property type="entry name" value="ribokinase_group_A"/>
    <property type="match status" value="1"/>
</dbReference>
<evidence type="ECO:0000313" key="7">
    <source>
        <dbReference type="EMBL" id="VFK19384.1"/>
    </source>
</evidence>
<keyword evidence="1" id="KW-0808">Transferase</keyword>
<reference evidence="7" key="1">
    <citation type="submission" date="2019-02" db="EMBL/GenBank/DDBJ databases">
        <authorList>
            <person name="Gruber-Vodicka R. H."/>
            <person name="Seah K. B. B."/>
        </authorList>
    </citation>
    <scope>NUCLEOTIDE SEQUENCE</scope>
    <source>
        <strain evidence="6">BECK_BZ163</strain>
        <strain evidence="7">BECK_BZ164</strain>
        <strain evidence="5">BECK_BZ165</strain>
    </source>
</reference>
<evidence type="ECO:0000313" key="5">
    <source>
        <dbReference type="EMBL" id="VFJ71980.1"/>
    </source>
</evidence>
<evidence type="ECO:0000259" key="4">
    <source>
        <dbReference type="Pfam" id="PF00294"/>
    </source>
</evidence>
<dbReference type="Pfam" id="PF00294">
    <property type="entry name" value="PfkB"/>
    <property type="match status" value="1"/>
</dbReference>
<evidence type="ECO:0000256" key="2">
    <source>
        <dbReference type="ARBA" id="ARBA00022777"/>
    </source>
</evidence>
<evidence type="ECO:0000256" key="1">
    <source>
        <dbReference type="ARBA" id="ARBA00022679"/>
    </source>
</evidence>